<feature type="compositionally biased region" description="Basic and acidic residues" evidence="6">
    <location>
        <begin position="150"/>
        <end position="169"/>
    </location>
</feature>
<keyword evidence="3 5" id="KW-0343">GTPase activation</keyword>
<dbReference type="InterPro" id="IPR018203">
    <property type="entry name" value="GDP_dissociation_inhibitor"/>
</dbReference>
<keyword evidence="4 5" id="KW-0963">Cytoplasm</keyword>
<evidence type="ECO:0000256" key="5">
    <source>
        <dbReference type="PIRNR" id="PIRNR016550"/>
    </source>
</evidence>
<dbReference type="GO" id="GO:0005634">
    <property type="term" value="C:nucleus"/>
    <property type="evidence" value="ECO:0007669"/>
    <property type="project" value="TreeGrafter"/>
</dbReference>
<feature type="compositionally biased region" description="Acidic residues" evidence="6">
    <location>
        <begin position="137"/>
        <end position="149"/>
    </location>
</feature>
<feature type="domain" description="RAE1/2" evidence="7">
    <location>
        <begin position="358"/>
        <end position="464"/>
    </location>
</feature>
<dbReference type="InterPro" id="IPR036188">
    <property type="entry name" value="FAD/NAD-bd_sf"/>
</dbReference>
<accession>A0AAD9KDM2</accession>
<dbReference type="GO" id="GO:0005829">
    <property type="term" value="C:cytosol"/>
    <property type="evidence" value="ECO:0007669"/>
    <property type="project" value="UniProtKB-SubCell"/>
</dbReference>
<feature type="compositionally biased region" description="Acidic residues" evidence="6">
    <location>
        <begin position="112"/>
        <end position="123"/>
    </location>
</feature>
<dbReference type="Gene3D" id="3.30.519.10">
    <property type="entry name" value="Guanine Nucleotide Dissociation Inhibitor, domain 2"/>
    <property type="match status" value="1"/>
</dbReference>
<reference evidence="8" key="1">
    <citation type="journal article" date="2023" name="Mol. Biol. Evol.">
        <title>Third-Generation Sequencing Reveals the Adaptive Role of the Epigenome in Three Deep-Sea Polychaetes.</title>
        <authorList>
            <person name="Perez M."/>
            <person name="Aroh O."/>
            <person name="Sun Y."/>
            <person name="Lan Y."/>
            <person name="Juniper S.K."/>
            <person name="Young C.R."/>
            <person name="Angers B."/>
            <person name="Qian P.Y."/>
        </authorList>
    </citation>
    <scope>NUCLEOTIDE SEQUENCE</scope>
    <source>
        <strain evidence="8">P08H-3</strain>
    </source>
</reference>
<proteinExistence type="inferred from homology"/>
<sequence length="545" mass="61757">MAQEVLPSDYDIIILGTGTTECILAAAFARVGYKVLHMDRNDYYSGDWATFHFKALRDWTRRYNQPVLEPSFDTDRDSLLLDGEQLIPLEINGTNIHDVSEQIFVKEKSEPTENDAEASEVDTESTGNTLKQNETDQSQEENNDSINTDDGDKPLMAVHKESPDSEKGEKTWTLELFEEQWRKFNIDLMPKILYCRGLMVELLISSDVAKYCEFRTVTRVLTMIDAKLQQVPCSRSDVFSSKQVSMIEKRMLMKFLTFAVDYESHHEEYEGYEDRPYVEFLRSKNLSPNVLHYILHAIAMVTEATPTTEGLKNTQRFLQSLGRYGNTAFLWPLYGASDLLQCFCRVQGVINTQGQRLKTRQITLLSLPPPSGSRHPITVLELSSLSMACPSGLYVVHLTCETVRDAKSDLIPAVQSLYHWSADGSSDVSKPSVLWSLFFNMTDTREIVQTRNLPTNLFVVGGPDGGLDFEHSIDEAKRLFQSLCPDEEFLPKAPNPEDIIFDDGDNVTNKESGFEGESQTEEDLNNAENEAREAKKANEENPDTE</sequence>
<feature type="compositionally biased region" description="Polar residues" evidence="6">
    <location>
        <begin position="124"/>
        <end position="136"/>
    </location>
</feature>
<evidence type="ECO:0000259" key="7">
    <source>
        <dbReference type="Pfam" id="PF22603"/>
    </source>
</evidence>
<evidence type="ECO:0000256" key="6">
    <source>
        <dbReference type="SAM" id="MobiDB-lite"/>
    </source>
</evidence>
<dbReference type="InterPro" id="IPR001738">
    <property type="entry name" value="Rab_escort"/>
</dbReference>
<evidence type="ECO:0000256" key="3">
    <source>
        <dbReference type="ARBA" id="ARBA00022468"/>
    </source>
</evidence>
<comment type="similarity">
    <text evidence="2 5">Belongs to the Rab GDI family.</text>
</comment>
<dbReference type="PIRSF" id="PIRSF016550">
    <property type="entry name" value="Rab_ger_ger_transf_A_euk"/>
    <property type="match status" value="1"/>
</dbReference>
<feature type="region of interest" description="Disordered" evidence="6">
    <location>
        <begin position="107"/>
        <end position="169"/>
    </location>
</feature>
<comment type="subcellular location">
    <subcellularLocation>
        <location evidence="1">Cytoplasm</location>
        <location evidence="1">Cytosol</location>
    </subcellularLocation>
</comment>
<evidence type="ECO:0000313" key="9">
    <source>
        <dbReference type="Proteomes" id="UP001208570"/>
    </source>
</evidence>
<dbReference type="SUPFAM" id="SSF51905">
    <property type="entry name" value="FAD/NAD(P)-binding domain"/>
    <property type="match status" value="1"/>
</dbReference>
<dbReference type="GO" id="GO:0007264">
    <property type="term" value="P:small GTPase-mediated signal transduction"/>
    <property type="evidence" value="ECO:0007669"/>
    <property type="project" value="UniProtKB-UniRule"/>
</dbReference>
<keyword evidence="9" id="KW-1185">Reference proteome</keyword>
<name>A0AAD9KDM2_9ANNE</name>
<dbReference type="AlphaFoldDB" id="A0AAD9KDM2"/>
<comment type="caution">
    <text evidence="8">The sequence shown here is derived from an EMBL/GenBank/DDBJ whole genome shotgun (WGS) entry which is preliminary data.</text>
</comment>
<organism evidence="8 9">
    <name type="scientific">Paralvinella palmiformis</name>
    <dbReference type="NCBI Taxonomy" id="53620"/>
    <lineage>
        <taxon>Eukaryota</taxon>
        <taxon>Metazoa</taxon>
        <taxon>Spiralia</taxon>
        <taxon>Lophotrochozoa</taxon>
        <taxon>Annelida</taxon>
        <taxon>Polychaeta</taxon>
        <taxon>Sedentaria</taxon>
        <taxon>Canalipalpata</taxon>
        <taxon>Terebellida</taxon>
        <taxon>Terebelliformia</taxon>
        <taxon>Alvinellidae</taxon>
        <taxon>Paralvinella</taxon>
    </lineage>
</organism>
<dbReference type="Gene3D" id="1.10.405.10">
    <property type="entry name" value="Guanine Nucleotide Dissociation Inhibitor, domain 1"/>
    <property type="match status" value="1"/>
</dbReference>
<dbReference type="GO" id="GO:0006886">
    <property type="term" value="P:intracellular protein transport"/>
    <property type="evidence" value="ECO:0007669"/>
    <property type="project" value="InterPro"/>
</dbReference>
<dbReference type="GO" id="GO:0005092">
    <property type="term" value="F:GDP-dissociation inhibitor activity"/>
    <property type="evidence" value="ECO:0007669"/>
    <property type="project" value="InterPro"/>
</dbReference>
<gene>
    <name evidence="8" type="ORF">LSH36_7g15019</name>
</gene>
<dbReference type="Proteomes" id="UP001208570">
    <property type="component" value="Unassembled WGS sequence"/>
</dbReference>
<comment type="function">
    <text evidence="5">Substrate-binding subunit (component A) of the Rab geranylgeranyltransferase (GGTase) complex. Binds unprenylated Rab proteins and presents the substrate peptide to the catalytic component B. The component A is thought to be regenerated by transferring its prenylated Rab back to the donor membrane.</text>
</comment>
<feature type="region of interest" description="Disordered" evidence="6">
    <location>
        <begin position="491"/>
        <end position="545"/>
    </location>
</feature>
<dbReference type="Pfam" id="PF00996">
    <property type="entry name" value="GDI"/>
    <property type="match status" value="2"/>
</dbReference>
<evidence type="ECO:0000256" key="2">
    <source>
        <dbReference type="ARBA" id="ARBA00005593"/>
    </source>
</evidence>
<dbReference type="GO" id="GO:0016192">
    <property type="term" value="P:vesicle-mediated transport"/>
    <property type="evidence" value="ECO:0007669"/>
    <property type="project" value="TreeGrafter"/>
</dbReference>
<feature type="compositionally biased region" description="Basic and acidic residues" evidence="6">
    <location>
        <begin position="529"/>
        <end position="539"/>
    </location>
</feature>
<dbReference type="InterPro" id="IPR054420">
    <property type="entry name" value="RAE1_2_domI_C"/>
</dbReference>
<dbReference type="Pfam" id="PF22603">
    <property type="entry name" value="RAE1_2_domI_C"/>
    <property type="match status" value="1"/>
</dbReference>
<evidence type="ECO:0000256" key="4">
    <source>
        <dbReference type="ARBA" id="ARBA00022490"/>
    </source>
</evidence>
<dbReference type="GO" id="GO:0005096">
    <property type="term" value="F:GTPase activator activity"/>
    <property type="evidence" value="ECO:0007669"/>
    <property type="project" value="UniProtKB-UniRule"/>
</dbReference>
<dbReference type="Gene3D" id="3.50.50.60">
    <property type="entry name" value="FAD/NAD(P)-binding domain"/>
    <property type="match status" value="1"/>
</dbReference>
<protein>
    <recommendedName>
        <fullName evidence="5">Rab proteins geranylgeranyltransferase component A</fullName>
    </recommendedName>
</protein>
<dbReference type="FunFam" id="1.10.405.10:FF:000003">
    <property type="entry name" value="Rab proteins geranylgeranyltransferase component A"/>
    <property type="match status" value="1"/>
</dbReference>
<dbReference type="EMBL" id="JAODUP010000007">
    <property type="protein sequence ID" value="KAK2169774.1"/>
    <property type="molecule type" value="Genomic_DNA"/>
</dbReference>
<dbReference type="PANTHER" id="PTHR11787">
    <property type="entry name" value="RAB GDP-DISSOCIATION INHIBITOR"/>
    <property type="match status" value="1"/>
</dbReference>
<dbReference type="PRINTS" id="PR00891">
    <property type="entry name" value="RABGDIREP"/>
</dbReference>
<dbReference type="SUPFAM" id="SSF54373">
    <property type="entry name" value="FAD-linked reductases, C-terminal domain"/>
    <property type="match status" value="1"/>
</dbReference>
<evidence type="ECO:0000256" key="1">
    <source>
        <dbReference type="ARBA" id="ARBA00004514"/>
    </source>
</evidence>
<dbReference type="PANTHER" id="PTHR11787:SF4">
    <property type="entry name" value="CHM, RAB ESCORT PROTEIN 1"/>
    <property type="match status" value="1"/>
</dbReference>
<evidence type="ECO:0000313" key="8">
    <source>
        <dbReference type="EMBL" id="KAK2169774.1"/>
    </source>
</evidence>
<dbReference type="GO" id="GO:0005968">
    <property type="term" value="C:Rab-protein geranylgeranyltransferase complex"/>
    <property type="evidence" value="ECO:0007669"/>
    <property type="project" value="UniProtKB-UniRule"/>
</dbReference>